<dbReference type="InterPro" id="IPR051681">
    <property type="entry name" value="Ser/Thr_Kinases-Pseudokinases"/>
</dbReference>
<accession>A0AAD7AAE9</accession>
<dbReference type="PANTHER" id="PTHR44329">
    <property type="entry name" value="SERINE/THREONINE-PROTEIN KINASE TNNI3K-RELATED"/>
    <property type="match status" value="1"/>
</dbReference>
<evidence type="ECO:0000313" key="2">
    <source>
        <dbReference type="EMBL" id="KAJ7353455.1"/>
    </source>
</evidence>
<dbReference type="PROSITE" id="PS00109">
    <property type="entry name" value="PROTEIN_KINASE_TYR"/>
    <property type="match status" value="1"/>
</dbReference>
<feature type="domain" description="Protein kinase" evidence="1">
    <location>
        <begin position="121"/>
        <end position="385"/>
    </location>
</feature>
<evidence type="ECO:0000259" key="1">
    <source>
        <dbReference type="PROSITE" id="PS50011"/>
    </source>
</evidence>
<dbReference type="EMBL" id="JARIHO010000011">
    <property type="protein sequence ID" value="KAJ7353455.1"/>
    <property type="molecule type" value="Genomic_DNA"/>
</dbReference>
<dbReference type="InterPro" id="IPR000719">
    <property type="entry name" value="Prot_kinase_dom"/>
</dbReference>
<sequence length="448" mass="49579">MASNNPVSAILASLQFRKILLELSSKLGLTNNPRLRAAQRKDDQRIAAVLVSIFNSKFEEAAVLGLEGDSAQCFLDVVQSALDKGFLLREDHSRMARRIIRKLSESCDRLPSSLFISGVTGREEYPTFGGGYGDIYRALHNSKPVALKRMRYFLRGADLRRLNLKFCREALVWKDLHHPHILPLLGIDRDSFPSALCMVSPWMGHGTVMDYLKNHGHENVDKLLYEVAQGLQYLHSRNIVHGDLRGGNILVDEGWNACLADFGLSMFTDVTSAMTTNRGGSPYWMAPELIDPDRFGRAFARTPTTDVYAFGCVCLELYTGRPPFATLTEPAALMKILNGERPERPVGPPAVSGMLWHHISAYWAENPEARPATQLVVQNMKSLYLLVVPNSLSPLAPPSPPMSRSSTPSLLSPIDPHLTSPTFADGVSPGPVGDQHIILYDCTCMLVL</sequence>
<dbReference type="Pfam" id="PF07714">
    <property type="entry name" value="PK_Tyr_Ser-Thr"/>
    <property type="match status" value="1"/>
</dbReference>
<dbReference type="AlphaFoldDB" id="A0AAD7AAE9"/>
<dbReference type="Proteomes" id="UP001218218">
    <property type="component" value="Unassembled WGS sequence"/>
</dbReference>
<dbReference type="InterPro" id="IPR001245">
    <property type="entry name" value="Ser-Thr/Tyr_kinase_cat_dom"/>
</dbReference>
<reference evidence="2" key="1">
    <citation type="submission" date="2023-03" db="EMBL/GenBank/DDBJ databases">
        <title>Massive genome expansion in bonnet fungi (Mycena s.s.) driven by repeated elements and novel gene families across ecological guilds.</title>
        <authorList>
            <consortium name="Lawrence Berkeley National Laboratory"/>
            <person name="Harder C.B."/>
            <person name="Miyauchi S."/>
            <person name="Viragh M."/>
            <person name="Kuo A."/>
            <person name="Thoen E."/>
            <person name="Andreopoulos B."/>
            <person name="Lu D."/>
            <person name="Skrede I."/>
            <person name="Drula E."/>
            <person name="Henrissat B."/>
            <person name="Morin E."/>
            <person name="Kohler A."/>
            <person name="Barry K."/>
            <person name="LaButti K."/>
            <person name="Morin E."/>
            <person name="Salamov A."/>
            <person name="Lipzen A."/>
            <person name="Mereny Z."/>
            <person name="Hegedus B."/>
            <person name="Baldrian P."/>
            <person name="Stursova M."/>
            <person name="Weitz H."/>
            <person name="Taylor A."/>
            <person name="Grigoriev I.V."/>
            <person name="Nagy L.G."/>
            <person name="Martin F."/>
            <person name="Kauserud H."/>
        </authorList>
    </citation>
    <scope>NUCLEOTIDE SEQUENCE</scope>
    <source>
        <strain evidence="2">CBHHK002</strain>
    </source>
</reference>
<dbReference type="SUPFAM" id="SSF56112">
    <property type="entry name" value="Protein kinase-like (PK-like)"/>
    <property type="match status" value="1"/>
</dbReference>
<name>A0AAD7AAE9_9AGAR</name>
<dbReference type="InterPro" id="IPR008266">
    <property type="entry name" value="Tyr_kinase_AS"/>
</dbReference>
<dbReference type="PROSITE" id="PS50011">
    <property type="entry name" value="PROTEIN_KINASE_DOM"/>
    <property type="match status" value="1"/>
</dbReference>
<dbReference type="GO" id="GO:0004674">
    <property type="term" value="F:protein serine/threonine kinase activity"/>
    <property type="evidence" value="ECO:0007669"/>
    <property type="project" value="TreeGrafter"/>
</dbReference>
<keyword evidence="3" id="KW-1185">Reference proteome</keyword>
<dbReference type="Gene3D" id="1.10.510.10">
    <property type="entry name" value="Transferase(Phosphotransferase) domain 1"/>
    <property type="match status" value="1"/>
</dbReference>
<protein>
    <submittedName>
        <fullName evidence="2">Kinase-like domain-containing protein</fullName>
    </submittedName>
</protein>
<gene>
    <name evidence="2" type="ORF">DFH08DRAFT_65706</name>
</gene>
<keyword evidence="2" id="KW-0418">Kinase</keyword>
<evidence type="ECO:0000313" key="3">
    <source>
        <dbReference type="Proteomes" id="UP001218218"/>
    </source>
</evidence>
<keyword evidence="2" id="KW-0808">Transferase</keyword>
<comment type="caution">
    <text evidence="2">The sequence shown here is derived from an EMBL/GenBank/DDBJ whole genome shotgun (WGS) entry which is preliminary data.</text>
</comment>
<dbReference type="GO" id="GO:0005524">
    <property type="term" value="F:ATP binding"/>
    <property type="evidence" value="ECO:0007669"/>
    <property type="project" value="InterPro"/>
</dbReference>
<proteinExistence type="predicted"/>
<organism evidence="2 3">
    <name type="scientific">Mycena albidolilacea</name>
    <dbReference type="NCBI Taxonomy" id="1033008"/>
    <lineage>
        <taxon>Eukaryota</taxon>
        <taxon>Fungi</taxon>
        <taxon>Dikarya</taxon>
        <taxon>Basidiomycota</taxon>
        <taxon>Agaricomycotina</taxon>
        <taxon>Agaricomycetes</taxon>
        <taxon>Agaricomycetidae</taxon>
        <taxon>Agaricales</taxon>
        <taxon>Marasmiineae</taxon>
        <taxon>Mycenaceae</taxon>
        <taxon>Mycena</taxon>
    </lineage>
</organism>
<dbReference type="InterPro" id="IPR011009">
    <property type="entry name" value="Kinase-like_dom_sf"/>
</dbReference>